<dbReference type="Pfam" id="PF04087">
    <property type="entry name" value="DUF389"/>
    <property type="match status" value="1"/>
</dbReference>
<protein>
    <submittedName>
        <fullName evidence="2">DUF389 domain-containing protein</fullName>
    </submittedName>
</protein>
<keyword evidence="1" id="KW-0812">Transmembrane</keyword>
<evidence type="ECO:0000313" key="3">
    <source>
        <dbReference type="Proteomes" id="UP001596189"/>
    </source>
</evidence>
<evidence type="ECO:0000313" key="2">
    <source>
        <dbReference type="EMBL" id="MFC6007945.1"/>
    </source>
</evidence>
<feature type="transmembrane region" description="Helical" evidence="1">
    <location>
        <begin position="280"/>
        <end position="302"/>
    </location>
</feature>
<feature type="transmembrane region" description="Helical" evidence="1">
    <location>
        <begin position="244"/>
        <end position="268"/>
    </location>
</feature>
<feature type="transmembrane region" description="Helical" evidence="1">
    <location>
        <begin position="220"/>
        <end position="237"/>
    </location>
</feature>
<accession>A0ABW1JG65</accession>
<feature type="transmembrane region" description="Helical" evidence="1">
    <location>
        <begin position="176"/>
        <end position="200"/>
    </location>
</feature>
<proteinExistence type="predicted"/>
<comment type="caution">
    <text evidence="2">The sequence shown here is derived from an EMBL/GenBank/DDBJ whole genome shotgun (WGS) entry which is preliminary data.</text>
</comment>
<dbReference type="Proteomes" id="UP001596189">
    <property type="component" value="Unassembled WGS sequence"/>
</dbReference>
<feature type="transmembrane region" description="Helical" evidence="1">
    <location>
        <begin position="116"/>
        <end position="134"/>
    </location>
</feature>
<dbReference type="EMBL" id="JBHSRD010000004">
    <property type="protein sequence ID" value="MFC6007945.1"/>
    <property type="molecule type" value="Genomic_DNA"/>
</dbReference>
<gene>
    <name evidence="2" type="ORF">ACFQDO_12490</name>
</gene>
<reference evidence="3" key="1">
    <citation type="journal article" date="2019" name="Int. J. Syst. Evol. Microbiol.">
        <title>The Global Catalogue of Microorganisms (GCM) 10K type strain sequencing project: providing services to taxonomists for standard genome sequencing and annotation.</title>
        <authorList>
            <consortium name="The Broad Institute Genomics Platform"/>
            <consortium name="The Broad Institute Genome Sequencing Center for Infectious Disease"/>
            <person name="Wu L."/>
            <person name="Ma J."/>
        </authorList>
    </citation>
    <scope>NUCLEOTIDE SEQUENCE [LARGE SCALE GENOMIC DNA]</scope>
    <source>
        <strain evidence="3">KACC 14249</strain>
    </source>
</reference>
<dbReference type="RefSeq" id="WP_345715367.1">
    <property type="nucleotide sequence ID" value="NZ_BAABFP010000002.1"/>
</dbReference>
<dbReference type="InterPro" id="IPR005240">
    <property type="entry name" value="DUF389"/>
</dbReference>
<feature type="transmembrane region" description="Helical" evidence="1">
    <location>
        <begin position="140"/>
        <end position="164"/>
    </location>
</feature>
<keyword evidence="3" id="KW-1185">Reference proteome</keyword>
<evidence type="ECO:0000256" key="1">
    <source>
        <dbReference type="SAM" id="Phobius"/>
    </source>
</evidence>
<dbReference type="PANTHER" id="PTHR20992">
    <property type="entry name" value="AT15442P-RELATED"/>
    <property type="match status" value="1"/>
</dbReference>
<keyword evidence="1" id="KW-0472">Membrane</keyword>
<sequence length="324" mass="34164">MLQLRLVVPSAVREPVERFLLDDPRVVNLVVIADAALDPPGDAVSCDVAREGASDIIARLRELGLDDGGTVAIQDIVASPSRAARRAERAAPGNPDDGVVWDIVTDTAFEQVRPSWTFYAFLTLATMIASIAVIEDSSILVVGAMVVGPEYGAVSGVALGLAMLHRHLIGGGARLLLFGFTFAILVTAAFALVWAALGWIDGDTLSAPRPQTGFIWRPDHWSIVVAVLAGIAGTLSLTAGRTAVLVGVFISVTTVPAAGNLALALALADPSELRGSAEQLLINLVGMIAAGTIVLVLQRWVWRRWGRLVRFNARGRLTRPGGGS</sequence>
<name>A0ABW1JG65_9ACTN</name>
<organism evidence="2 3">
    <name type="scientific">Angustibacter luteus</name>
    <dbReference type="NCBI Taxonomy" id="658456"/>
    <lineage>
        <taxon>Bacteria</taxon>
        <taxon>Bacillati</taxon>
        <taxon>Actinomycetota</taxon>
        <taxon>Actinomycetes</taxon>
        <taxon>Kineosporiales</taxon>
        <taxon>Kineosporiaceae</taxon>
    </lineage>
</organism>
<keyword evidence="1" id="KW-1133">Transmembrane helix</keyword>
<dbReference type="PANTHER" id="PTHR20992:SF9">
    <property type="entry name" value="AT15442P-RELATED"/>
    <property type="match status" value="1"/>
</dbReference>